<evidence type="ECO:0000256" key="1">
    <source>
        <dbReference type="SAM" id="SignalP"/>
    </source>
</evidence>
<accession>A0A3F3Q4H3</accession>
<proteinExistence type="predicted"/>
<dbReference type="GeneID" id="38134502"/>
<name>A0A3F3Q4H3_9EURO</name>
<dbReference type="EMBL" id="KZ852045">
    <property type="protein sequence ID" value="RDH33985.1"/>
    <property type="molecule type" value="Genomic_DNA"/>
</dbReference>
<reference evidence="2 3" key="1">
    <citation type="submission" date="2018-07" db="EMBL/GenBank/DDBJ databases">
        <title>The genomes of Aspergillus section Nigri reveals drivers in fungal speciation.</title>
        <authorList>
            <consortium name="DOE Joint Genome Institute"/>
            <person name="Vesth T.C."/>
            <person name="Nybo J."/>
            <person name="Theobald S."/>
            <person name="Brandl J."/>
            <person name="Frisvad J.C."/>
            <person name="Nielsen K.F."/>
            <person name="Lyhne E.K."/>
            <person name="Kogle M.E."/>
            <person name="Kuo A."/>
            <person name="Riley R."/>
            <person name="Clum A."/>
            <person name="Nolan M."/>
            <person name="Lipzen A."/>
            <person name="Salamov A."/>
            <person name="Henrissat B."/>
            <person name="Wiebenga A."/>
            <person name="De vries R.P."/>
            <person name="Grigoriev I.V."/>
            <person name="Mortensen U.H."/>
            <person name="Andersen M.R."/>
            <person name="Baker S.E."/>
        </authorList>
    </citation>
    <scope>NUCLEOTIDE SEQUENCE [LARGE SCALE GENOMIC DNA]</scope>
    <source>
        <strain evidence="2 3">CBS 139.54b</strain>
    </source>
</reference>
<evidence type="ECO:0000313" key="2">
    <source>
        <dbReference type="EMBL" id="RDH33985.1"/>
    </source>
</evidence>
<gene>
    <name evidence="2" type="ORF">BDQ94DRAFT_143034</name>
</gene>
<feature type="signal peptide" evidence="1">
    <location>
        <begin position="1"/>
        <end position="28"/>
    </location>
</feature>
<protein>
    <submittedName>
        <fullName evidence="2">Uncharacterized protein</fullName>
    </submittedName>
</protein>
<sequence>MNFWTASQRNSIIFPFLTTFCFAPSVLDGPLGVGPIQDRASPAHMLVRQDTIIHHALLNMTSRATLALVEKFSPGSLSVRVQQEEGLAPGRANLYKQRIARLS</sequence>
<dbReference type="AlphaFoldDB" id="A0A3F3Q4H3"/>
<keyword evidence="1" id="KW-0732">Signal</keyword>
<evidence type="ECO:0000313" key="3">
    <source>
        <dbReference type="Proteomes" id="UP000253729"/>
    </source>
</evidence>
<feature type="chain" id="PRO_5017676539" evidence="1">
    <location>
        <begin position="29"/>
        <end position="103"/>
    </location>
</feature>
<dbReference type="RefSeq" id="XP_026627007.1">
    <property type="nucleotide sequence ID" value="XM_026766146.1"/>
</dbReference>
<keyword evidence="3" id="KW-1185">Reference proteome</keyword>
<organism evidence="2 3">
    <name type="scientific">Aspergillus welwitschiae</name>
    <dbReference type="NCBI Taxonomy" id="1341132"/>
    <lineage>
        <taxon>Eukaryota</taxon>
        <taxon>Fungi</taxon>
        <taxon>Dikarya</taxon>
        <taxon>Ascomycota</taxon>
        <taxon>Pezizomycotina</taxon>
        <taxon>Eurotiomycetes</taxon>
        <taxon>Eurotiomycetidae</taxon>
        <taxon>Eurotiales</taxon>
        <taxon>Aspergillaceae</taxon>
        <taxon>Aspergillus</taxon>
        <taxon>Aspergillus subgen. Circumdati</taxon>
    </lineage>
</organism>
<dbReference type="Proteomes" id="UP000253729">
    <property type="component" value="Unassembled WGS sequence"/>
</dbReference>